<dbReference type="EMBL" id="JAFNEN010005795">
    <property type="protein sequence ID" value="KAG8160610.1"/>
    <property type="molecule type" value="Genomic_DNA"/>
</dbReference>
<evidence type="ECO:0000256" key="1">
    <source>
        <dbReference type="SAM" id="MobiDB-lite"/>
    </source>
</evidence>
<feature type="compositionally biased region" description="Basic and acidic residues" evidence="1">
    <location>
        <begin position="35"/>
        <end position="47"/>
    </location>
</feature>
<proteinExistence type="predicted"/>
<keyword evidence="3" id="KW-1185">Reference proteome</keyword>
<evidence type="ECO:0000313" key="2">
    <source>
        <dbReference type="EMBL" id="KAG8160610.1"/>
    </source>
</evidence>
<dbReference type="Gene3D" id="3.30.890.10">
    <property type="entry name" value="Methyl-cpg-binding Protein 2, Chain A"/>
    <property type="match status" value="1"/>
</dbReference>
<dbReference type="SUPFAM" id="SSF54171">
    <property type="entry name" value="DNA-binding domain"/>
    <property type="match status" value="1"/>
</dbReference>
<comment type="caution">
    <text evidence="2">The sequence shown here is derived from an EMBL/GenBank/DDBJ whole genome shotgun (WGS) entry which is preliminary data.</text>
</comment>
<evidence type="ECO:0000313" key="3">
    <source>
        <dbReference type="Proteomes" id="UP000827092"/>
    </source>
</evidence>
<dbReference type="InterPro" id="IPR016177">
    <property type="entry name" value="DNA-bd_dom_sf"/>
</dbReference>
<reference evidence="2 3" key="1">
    <citation type="journal article" date="2022" name="Nat. Ecol. Evol.">
        <title>A masculinizing supergene underlies an exaggerated male reproductive morph in a spider.</title>
        <authorList>
            <person name="Hendrickx F."/>
            <person name="De Corte Z."/>
            <person name="Sonet G."/>
            <person name="Van Belleghem S.M."/>
            <person name="Kostlbacher S."/>
            <person name="Vangestel C."/>
        </authorList>
    </citation>
    <scope>NUCLEOTIDE SEQUENCE [LARGE SCALE GENOMIC DNA]</scope>
    <source>
        <strain evidence="2">W744_W776</strain>
    </source>
</reference>
<protein>
    <recommendedName>
        <fullName evidence="4">MBD domain-containing protein</fullName>
    </recommendedName>
</protein>
<dbReference type="Proteomes" id="UP000827092">
    <property type="component" value="Unassembled WGS sequence"/>
</dbReference>
<organism evidence="2 3">
    <name type="scientific">Oedothorax gibbosus</name>
    <dbReference type="NCBI Taxonomy" id="931172"/>
    <lineage>
        <taxon>Eukaryota</taxon>
        <taxon>Metazoa</taxon>
        <taxon>Ecdysozoa</taxon>
        <taxon>Arthropoda</taxon>
        <taxon>Chelicerata</taxon>
        <taxon>Arachnida</taxon>
        <taxon>Araneae</taxon>
        <taxon>Araneomorphae</taxon>
        <taxon>Entelegynae</taxon>
        <taxon>Araneoidea</taxon>
        <taxon>Linyphiidae</taxon>
        <taxon>Erigoninae</taxon>
        <taxon>Oedothorax</taxon>
    </lineage>
</organism>
<dbReference type="AlphaFoldDB" id="A0AAV6TEJ4"/>
<accession>A0AAV6TEJ4</accession>
<feature type="region of interest" description="Disordered" evidence="1">
    <location>
        <begin position="1"/>
        <end position="47"/>
    </location>
</feature>
<gene>
    <name evidence="2" type="ORF">JTE90_022572</name>
</gene>
<dbReference type="GO" id="GO:0003677">
    <property type="term" value="F:DNA binding"/>
    <property type="evidence" value="ECO:0007669"/>
    <property type="project" value="InterPro"/>
</dbReference>
<name>A0AAV6TEJ4_9ARAC</name>
<sequence>MGQNTICFPNEDLDSQTVDAESSPIAEKVARSTTLRRDPVTRPDGTRTDIYYYEHNSNHRLRTLKEIKNYCERNNLEFNPDIFDFSGKNKFSGFVGDVDARSVAAGDAGSVNFTNCPI</sequence>
<evidence type="ECO:0008006" key="4">
    <source>
        <dbReference type="Google" id="ProtNLM"/>
    </source>
</evidence>